<dbReference type="InterPro" id="IPR051697">
    <property type="entry name" value="Patched_domain-protein"/>
</dbReference>
<keyword evidence="5 7" id="KW-0472">Membrane</keyword>
<reference evidence="9" key="1">
    <citation type="journal article" date="2013" name="Genetics">
        <title>The draft genome and transcriptome of Panagrellus redivivus are shaped by the harsh demands of a free-living lifestyle.</title>
        <authorList>
            <person name="Srinivasan J."/>
            <person name="Dillman A.R."/>
            <person name="Macchietto M.G."/>
            <person name="Heikkinen L."/>
            <person name="Lakso M."/>
            <person name="Fracchia K.M."/>
            <person name="Antoshechkin I."/>
            <person name="Mortazavi A."/>
            <person name="Wong G."/>
            <person name="Sternberg P.W."/>
        </authorList>
    </citation>
    <scope>NUCLEOTIDE SEQUENCE [LARGE SCALE GENOMIC DNA]</scope>
    <source>
        <strain evidence="9">MT8872</strain>
    </source>
</reference>
<dbReference type="Pfam" id="PF02460">
    <property type="entry name" value="Patched"/>
    <property type="match status" value="1"/>
</dbReference>
<dbReference type="Proteomes" id="UP000492821">
    <property type="component" value="Unassembled WGS sequence"/>
</dbReference>
<keyword evidence="9" id="KW-1185">Reference proteome</keyword>
<dbReference type="PANTHER" id="PTHR10796">
    <property type="entry name" value="PATCHED-RELATED"/>
    <property type="match status" value="1"/>
</dbReference>
<feature type="transmembrane region" description="Helical" evidence="7">
    <location>
        <begin position="350"/>
        <end position="371"/>
    </location>
</feature>
<keyword evidence="3 7" id="KW-0812">Transmembrane</keyword>
<evidence type="ECO:0000256" key="4">
    <source>
        <dbReference type="ARBA" id="ARBA00022989"/>
    </source>
</evidence>
<dbReference type="PROSITE" id="PS50156">
    <property type="entry name" value="SSD"/>
    <property type="match status" value="1"/>
</dbReference>
<feature type="domain" description="SSD" evidence="8">
    <location>
        <begin position="321"/>
        <end position="479"/>
    </location>
</feature>
<accession>A0A7E4VJ69</accession>
<dbReference type="GO" id="GO:0018996">
    <property type="term" value="P:molting cycle, collagen and cuticulin-based cuticle"/>
    <property type="evidence" value="ECO:0007669"/>
    <property type="project" value="TreeGrafter"/>
</dbReference>
<dbReference type="InterPro" id="IPR000731">
    <property type="entry name" value="SSD"/>
</dbReference>
<evidence type="ECO:0000256" key="3">
    <source>
        <dbReference type="ARBA" id="ARBA00022692"/>
    </source>
</evidence>
<dbReference type="GO" id="GO:0030659">
    <property type="term" value="C:cytoplasmic vesicle membrane"/>
    <property type="evidence" value="ECO:0007669"/>
    <property type="project" value="TreeGrafter"/>
</dbReference>
<evidence type="ECO:0000256" key="5">
    <source>
        <dbReference type="ARBA" id="ARBA00023136"/>
    </source>
</evidence>
<comment type="similarity">
    <text evidence="2">Belongs to the patched family.</text>
</comment>
<dbReference type="GO" id="GO:0006897">
    <property type="term" value="P:endocytosis"/>
    <property type="evidence" value="ECO:0007669"/>
    <property type="project" value="TreeGrafter"/>
</dbReference>
<evidence type="ECO:0000256" key="2">
    <source>
        <dbReference type="ARBA" id="ARBA00005585"/>
    </source>
</evidence>
<reference evidence="10" key="2">
    <citation type="submission" date="2020-10" db="UniProtKB">
        <authorList>
            <consortium name="WormBaseParasite"/>
        </authorList>
    </citation>
    <scope>IDENTIFICATION</scope>
</reference>
<evidence type="ECO:0000256" key="7">
    <source>
        <dbReference type="SAM" id="Phobius"/>
    </source>
</evidence>
<evidence type="ECO:0000256" key="1">
    <source>
        <dbReference type="ARBA" id="ARBA00004141"/>
    </source>
</evidence>
<protein>
    <submittedName>
        <fullName evidence="10">SSD domain-containing protein</fullName>
    </submittedName>
</protein>
<evidence type="ECO:0000256" key="6">
    <source>
        <dbReference type="ARBA" id="ARBA00023180"/>
    </source>
</evidence>
<dbReference type="Gene3D" id="1.20.1640.10">
    <property type="entry name" value="Multidrug efflux transporter AcrB transmembrane domain"/>
    <property type="match status" value="1"/>
</dbReference>
<evidence type="ECO:0000259" key="8">
    <source>
        <dbReference type="PROSITE" id="PS50156"/>
    </source>
</evidence>
<evidence type="ECO:0000313" key="10">
    <source>
        <dbReference type="WBParaSite" id="Pan_g21588.t2"/>
    </source>
</evidence>
<feature type="transmembrane region" description="Helical" evidence="7">
    <location>
        <begin position="790"/>
        <end position="811"/>
    </location>
</feature>
<feature type="transmembrane region" description="Helical" evidence="7">
    <location>
        <begin position="289"/>
        <end position="308"/>
    </location>
</feature>
<dbReference type="AlphaFoldDB" id="A0A7E4VJ69"/>
<dbReference type="GO" id="GO:0005886">
    <property type="term" value="C:plasma membrane"/>
    <property type="evidence" value="ECO:0007669"/>
    <property type="project" value="TreeGrafter"/>
</dbReference>
<proteinExistence type="inferred from homology"/>
<keyword evidence="4 7" id="KW-1133">Transmembrane helix</keyword>
<sequence length="914" mass="102790">MSLAMQLPKFPKPPPPNIRCLNGARFFVLPSDGVLASTSPHARCPEAWRGCRPAARSVPRPCRGHCTPWSLWSLFPHRLKTNLEIDEDFTPLDAPSRREIAYQKSFFGANESSYPWYLATFGRPRISTNNMMNDEEFAEFQAVYDYIVQNITFTGDDGKPWTYLNICEPFCGINSILTRAMTTTPWIVNRKYPVFDILIYKANIGKFIFKRTEDEHGTLIGSQLMAFYFMHFVHSPARKAQLEELDGKVFKYIQSHNANGRNKVEIFIHGTHRVASEVMRGFEETVPRVSVGLILGLSVFALTLILAAQGFRQCGIPTLLLVFIGIMITVISILTAIGTVCLFGYKVNVIMAMTPFIAISFILNVTVLYQITDIWYRVGAEINKKTQIVVLDTLKRGKASTNPLLTSKIYRVNKAERTGYLFQQIASSFFTNLTVTVLAFGAASIVAITNFQSALLIFALIVFYTSVLQLFFFCPILALTCNCVPETVTDLHGAAHNRIRSPPLGQQVWKAIKTCFVAPYARFLRTSLGKISFVTIFCLGYVWSASYGMRHLQNEMDFKRLVPKDSPSIVAFNYMDNHIWNDFLQFVFIVNKPPNFTASSEYLPFREMVSEIEQLPSAYGPKTNMMWLIDYLFIENGTDYHTDQSKQIDMSKFKSFITEEPYSAWNDGLDYHIDENGRPVIDRMIFMVTFKGINKLSGKVKVLSECRKILKRYPQFDTASFDTDSGTVDMILALPRAMATPALAEIVLTALLSVIFMQNFVAALATTFFTATNIVGVHSFVYLFNVNIDIFDAGSFLFSALIGNFMVTQAVSEFMRQKGAKHRLQVTVERLTYHNIKILAISSVLLVPILFSNVPVHFINALVVVIAVIIGVVHSLYFVPAALNMIPASYTGDACCSEASEPDPEPEVPPNDAA</sequence>
<dbReference type="SUPFAM" id="SSF82866">
    <property type="entry name" value="Multidrug efflux transporter AcrB transmembrane domain"/>
    <property type="match status" value="1"/>
</dbReference>
<keyword evidence="6" id="KW-0325">Glycoprotein</keyword>
<feature type="transmembrane region" description="Helical" evidence="7">
    <location>
        <begin position="320"/>
        <end position="343"/>
    </location>
</feature>
<feature type="transmembrane region" description="Helical" evidence="7">
    <location>
        <begin position="455"/>
        <end position="478"/>
    </location>
</feature>
<organism evidence="9 10">
    <name type="scientific">Panagrellus redivivus</name>
    <name type="common">Microworm</name>
    <dbReference type="NCBI Taxonomy" id="6233"/>
    <lineage>
        <taxon>Eukaryota</taxon>
        <taxon>Metazoa</taxon>
        <taxon>Ecdysozoa</taxon>
        <taxon>Nematoda</taxon>
        <taxon>Chromadorea</taxon>
        <taxon>Rhabditida</taxon>
        <taxon>Tylenchina</taxon>
        <taxon>Panagrolaimomorpha</taxon>
        <taxon>Panagrolaimoidea</taxon>
        <taxon>Panagrolaimidae</taxon>
        <taxon>Panagrellus</taxon>
    </lineage>
</organism>
<evidence type="ECO:0000313" key="9">
    <source>
        <dbReference type="Proteomes" id="UP000492821"/>
    </source>
</evidence>
<feature type="transmembrane region" description="Helical" evidence="7">
    <location>
        <begin position="832"/>
        <end position="851"/>
    </location>
</feature>
<dbReference type="PANTHER" id="PTHR10796:SF189">
    <property type="entry name" value="SSD DOMAIN-CONTAINING PROTEIN"/>
    <property type="match status" value="1"/>
</dbReference>
<feature type="transmembrane region" description="Helical" evidence="7">
    <location>
        <begin position="531"/>
        <end position="549"/>
    </location>
</feature>
<dbReference type="InterPro" id="IPR003392">
    <property type="entry name" value="PTHD_SSD"/>
</dbReference>
<name>A0A7E4VJ69_PANRE</name>
<feature type="transmembrane region" description="Helical" evidence="7">
    <location>
        <begin position="429"/>
        <end position="448"/>
    </location>
</feature>
<comment type="subcellular location">
    <subcellularLocation>
        <location evidence="1">Membrane</location>
        <topology evidence="1">Multi-pass membrane protein</topology>
    </subcellularLocation>
</comment>
<feature type="transmembrane region" description="Helical" evidence="7">
    <location>
        <begin position="857"/>
        <end position="879"/>
    </location>
</feature>
<dbReference type="WBParaSite" id="Pan_g21588.t2">
    <property type="protein sequence ID" value="Pan_g21588.t2"/>
    <property type="gene ID" value="Pan_g21588"/>
</dbReference>